<feature type="coiled-coil region" evidence="2">
    <location>
        <begin position="252"/>
        <end position="279"/>
    </location>
</feature>
<reference evidence="3" key="1">
    <citation type="submission" date="2014-09" db="EMBL/GenBank/DDBJ databases">
        <title>Genome sequence of the luminous mushroom Mycena chlorophos for searching fungal bioluminescence genes.</title>
        <authorList>
            <person name="Tanaka Y."/>
            <person name="Kasuga D."/>
            <person name="Oba Y."/>
            <person name="Hase S."/>
            <person name="Sato K."/>
            <person name="Oba Y."/>
            <person name="Sakakibara Y."/>
        </authorList>
    </citation>
    <scope>NUCLEOTIDE SEQUENCE</scope>
</reference>
<dbReference type="Proteomes" id="UP000815677">
    <property type="component" value="Unassembled WGS sequence"/>
</dbReference>
<dbReference type="InterPro" id="IPR036875">
    <property type="entry name" value="Znf_CCHC_sf"/>
</dbReference>
<protein>
    <recommendedName>
        <fullName evidence="5">CCHC-type domain-containing protein</fullName>
    </recommendedName>
</protein>
<evidence type="ECO:0000313" key="4">
    <source>
        <dbReference type="Proteomes" id="UP000815677"/>
    </source>
</evidence>
<evidence type="ECO:0000256" key="2">
    <source>
        <dbReference type="SAM" id="Coils"/>
    </source>
</evidence>
<gene>
    <name evidence="3" type="ORF">MCHLO_00033</name>
</gene>
<organism evidence="3 4">
    <name type="scientific">Mycena chlorophos</name>
    <name type="common">Agaric fungus</name>
    <name type="synonym">Agaricus chlorophos</name>
    <dbReference type="NCBI Taxonomy" id="658473"/>
    <lineage>
        <taxon>Eukaryota</taxon>
        <taxon>Fungi</taxon>
        <taxon>Dikarya</taxon>
        <taxon>Basidiomycota</taxon>
        <taxon>Agaricomycotina</taxon>
        <taxon>Agaricomycetes</taxon>
        <taxon>Agaricomycetidae</taxon>
        <taxon>Agaricales</taxon>
        <taxon>Marasmiineae</taxon>
        <taxon>Mycenaceae</taxon>
        <taxon>Mycena</taxon>
    </lineage>
</organism>
<sequence length="489" mass="54612">MTSTVAGFRIPRSWDQNAPKFTSDNHDDLAEFLDQVAEIIDLGKITDEDAKKKLLTSYVPMKKRELWREIPSYKPGTGAANSYEQFVKDVKASYPELEEDKKGKLSELQKLCLQNDGITASEPGKLKRFGRQFVLLANRLMAAPIILLNKEACTMYLNTLDPSFSLSLRMAIATEVLMKGKFQAATAQTKAGTPGGAAMSALSGDARMEDPVSLRDLIDMAETMAGNGTLASHFAPGIHNKAASTFSISKVTEQQDKRLEAIEEELANSRDAREILQKQMQSNHEEMMKRLESASRSNVRDAPPHMNLSGSGDASHIRSNWNQAPNRGQCFYCEGLDHYSKDCPMKALHYRKKWLKTENGKQRLGDGNLLPTGSGPLGQRVEDYWAKKNSRSTYAYMDDDLPWDIEDTRSETDILRDEVRTLQTKLYQHDQKLNQVSTPVQSPAVVVQPTALTSNSKDDVARAFMSFMMDQFVTTRSGKNISADSGQDF</sequence>
<evidence type="ECO:0000256" key="1">
    <source>
        <dbReference type="ARBA" id="ARBA00022664"/>
    </source>
</evidence>
<accession>A0ABQ0KTX2</accession>
<keyword evidence="4" id="KW-1185">Reference proteome</keyword>
<keyword evidence="1" id="KW-0507">mRNA processing</keyword>
<proteinExistence type="predicted"/>
<evidence type="ECO:0008006" key="5">
    <source>
        <dbReference type="Google" id="ProtNLM"/>
    </source>
</evidence>
<dbReference type="SUPFAM" id="SSF57756">
    <property type="entry name" value="Retrovirus zinc finger-like domains"/>
    <property type="match status" value="1"/>
</dbReference>
<keyword evidence="2" id="KW-0175">Coiled coil</keyword>
<dbReference type="EMBL" id="DF837714">
    <property type="protein sequence ID" value="GAT42314.1"/>
    <property type="molecule type" value="Genomic_DNA"/>
</dbReference>
<name>A0ABQ0KTX2_MYCCL</name>
<evidence type="ECO:0000313" key="3">
    <source>
        <dbReference type="EMBL" id="GAT42314.1"/>
    </source>
</evidence>